<reference evidence="2" key="1">
    <citation type="submission" date="2023-01" db="EMBL/GenBank/DDBJ databases">
        <title>Genome assembly of the deep-sea coral Lophelia pertusa.</title>
        <authorList>
            <person name="Herrera S."/>
            <person name="Cordes E."/>
        </authorList>
    </citation>
    <scope>NUCLEOTIDE SEQUENCE</scope>
    <source>
        <strain evidence="2">USNM1676648</strain>
        <tissue evidence="2">Polyp</tissue>
    </source>
</reference>
<dbReference type="InterPro" id="IPR046616">
    <property type="entry name" value="DUF6729"/>
</dbReference>
<name>A0A9X0A453_9CNID</name>
<dbReference type="Pfam" id="PF20499">
    <property type="entry name" value="DUF6729"/>
    <property type="match status" value="1"/>
</dbReference>
<dbReference type="PANTHER" id="PTHR24401">
    <property type="entry name" value="SI:CH211-243P7.3-RELATED"/>
    <property type="match status" value="1"/>
</dbReference>
<dbReference type="AlphaFoldDB" id="A0A9X0A453"/>
<gene>
    <name evidence="2" type="ORF">OS493_019385</name>
</gene>
<evidence type="ECO:0000259" key="1">
    <source>
        <dbReference type="Pfam" id="PF20499"/>
    </source>
</evidence>
<dbReference type="EMBL" id="MU825407">
    <property type="protein sequence ID" value="KAJ7391254.1"/>
    <property type="molecule type" value="Genomic_DNA"/>
</dbReference>
<comment type="caution">
    <text evidence="2">The sequence shown here is derived from an EMBL/GenBank/DDBJ whole genome shotgun (WGS) entry which is preliminary data.</text>
</comment>
<proteinExistence type="predicted"/>
<evidence type="ECO:0000313" key="3">
    <source>
        <dbReference type="Proteomes" id="UP001163046"/>
    </source>
</evidence>
<dbReference type="OrthoDB" id="5987717at2759"/>
<feature type="domain" description="DUF6729" evidence="1">
    <location>
        <begin position="2"/>
        <end position="101"/>
    </location>
</feature>
<dbReference type="PANTHER" id="PTHR24401:SF29">
    <property type="entry name" value="SI:CH211-243P7.3-RELATED"/>
    <property type="match status" value="1"/>
</dbReference>
<keyword evidence="3" id="KW-1185">Reference proteome</keyword>
<organism evidence="2 3">
    <name type="scientific">Desmophyllum pertusum</name>
    <dbReference type="NCBI Taxonomy" id="174260"/>
    <lineage>
        <taxon>Eukaryota</taxon>
        <taxon>Metazoa</taxon>
        <taxon>Cnidaria</taxon>
        <taxon>Anthozoa</taxon>
        <taxon>Hexacorallia</taxon>
        <taxon>Scleractinia</taxon>
        <taxon>Caryophylliina</taxon>
        <taxon>Caryophylliidae</taxon>
        <taxon>Desmophyllum</taxon>
    </lineage>
</organism>
<accession>A0A9X0A453</accession>
<sequence>MGHRLQFTALLTYHYACDVRVIRLQRQRGLGNSATQLQKKLQEQHSEKWLSRTIQYLNDCQYFREAANTGILTPPQFEDPPKFTQLPTYKWFLTAYVQDILPRIEEIKASVTSTFGSILKMDSKKKVVKKLAGKSSGTAAWATNVANEIGQVLVCVLTASEGVGLGPMAEGLVKRYTDTGVSPPKLLYDDRDCCEGGAMKVKDLFRQWVDLPIRLDIWHFMRRFAVGCTTEAHPLYGVFLGRLSQCIFEWSKEDLELLKQAKGSELKQNGVLDPSDETIIHSITKKELAAHCRRKTRGVEATTSLIHDLLETFSGEQGCDTLGVPLLDPDWIWDIWDSQEKHIKYIQDPEGIQLYVKTGSVKKGGVELPVYRCARGSTSLESFHLHLNRFIPGKFSK</sequence>
<evidence type="ECO:0000313" key="2">
    <source>
        <dbReference type="EMBL" id="KAJ7391254.1"/>
    </source>
</evidence>
<dbReference type="Proteomes" id="UP001163046">
    <property type="component" value="Unassembled WGS sequence"/>
</dbReference>
<protein>
    <recommendedName>
        <fullName evidence="1">DUF6729 domain-containing protein</fullName>
    </recommendedName>
</protein>